<proteinExistence type="predicted"/>
<evidence type="ECO:0000259" key="1">
    <source>
        <dbReference type="Pfam" id="PF03551"/>
    </source>
</evidence>
<dbReference type="SUPFAM" id="SSF46785">
    <property type="entry name" value="Winged helix' DNA-binding domain"/>
    <property type="match status" value="1"/>
</dbReference>
<dbReference type="EMBL" id="CP006272">
    <property type="protein sequence ID" value="AGZ40859.1"/>
    <property type="molecule type" value="Genomic_DNA"/>
</dbReference>
<dbReference type="RefSeq" id="WP_023360918.1">
    <property type="nucleotide sequence ID" value="NC_022657.1"/>
</dbReference>
<reference evidence="2 3" key="1">
    <citation type="journal article" date="2014" name="J. Biotechnol.">
        <title>Complete genome sequence of the actinobacterium Actinoplanes friuliensis HAG 010964, producer of the lipopeptide antibiotic friulimycin.</title>
        <authorList>
            <person name="Ruckert C."/>
            <person name="Szczepanowski R."/>
            <person name="Albersmeier A."/>
            <person name="Goesmann A."/>
            <person name="Fischer N."/>
            <person name="Steinkamper A."/>
            <person name="Puhler A."/>
            <person name="Biener R."/>
            <person name="Schwartz D."/>
            <person name="Kalinowski J."/>
        </authorList>
    </citation>
    <scope>NUCLEOTIDE SEQUENCE [LARGE SCALE GENOMIC DNA]</scope>
    <source>
        <strain evidence="2 3">DSM 7358</strain>
    </source>
</reference>
<dbReference type="HOGENOM" id="CLU_063440_4_0_11"/>
<dbReference type="Pfam" id="PF03551">
    <property type="entry name" value="PadR"/>
    <property type="match status" value="1"/>
</dbReference>
<accession>U5VVG0</accession>
<dbReference type="AlphaFoldDB" id="U5VVG0"/>
<dbReference type="Gene3D" id="1.10.10.10">
    <property type="entry name" value="Winged helix-like DNA-binding domain superfamily/Winged helix DNA-binding domain"/>
    <property type="match status" value="1"/>
</dbReference>
<protein>
    <submittedName>
        <fullName evidence="2">Coproporphyrinogen 3 oxidase, aerobic</fullName>
    </submittedName>
</protein>
<keyword evidence="3" id="KW-1185">Reference proteome</keyword>
<evidence type="ECO:0000313" key="2">
    <source>
        <dbReference type="EMBL" id="AGZ40859.1"/>
    </source>
</evidence>
<dbReference type="InterPro" id="IPR036388">
    <property type="entry name" value="WH-like_DNA-bd_sf"/>
</dbReference>
<dbReference type="PANTHER" id="PTHR33169:SF13">
    <property type="entry name" value="PADR-FAMILY TRANSCRIPTIONAL REGULATOR"/>
    <property type="match status" value="1"/>
</dbReference>
<feature type="domain" description="Transcription regulator PadR N-terminal" evidence="1">
    <location>
        <begin position="8"/>
        <end position="81"/>
    </location>
</feature>
<name>U5VVG0_9ACTN</name>
<dbReference type="KEGG" id="afs:AFR_12865"/>
<dbReference type="STRING" id="1246995.AFR_12865"/>
<dbReference type="OrthoDB" id="122286at2"/>
<dbReference type="PATRIC" id="fig|1246995.3.peg.2613"/>
<dbReference type="PANTHER" id="PTHR33169">
    <property type="entry name" value="PADR-FAMILY TRANSCRIPTIONAL REGULATOR"/>
    <property type="match status" value="1"/>
</dbReference>
<gene>
    <name evidence="2" type="ORF">AFR_12865</name>
</gene>
<dbReference type="InterPro" id="IPR036390">
    <property type="entry name" value="WH_DNA-bd_sf"/>
</dbReference>
<organism evidence="2 3">
    <name type="scientific">Actinoplanes friuliensis DSM 7358</name>
    <dbReference type="NCBI Taxonomy" id="1246995"/>
    <lineage>
        <taxon>Bacteria</taxon>
        <taxon>Bacillati</taxon>
        <taxon>Actinomycetota</taxon>
        <taxon>Actinomycetes</taxon>
        <taxon>Micromonosporales</taxon>
        <taxon>Micromonosporaceae</taxon>
        <taxon>Actinoplanes</taxon>
    </lineage>
</organism>
<dbReference type="eggNOG" id="COG1695">
    <property type="taxonomic scope" value="Bacteria"/>
</dbReference>
<sequence>MREPTFWILTALATESRHGYALIQEADRLSDGRVKLQAGTLYAALDRLVDEGLVEPDRDEIVRGRARRYYRLTNEGATALDAEAARLQASVNAANGQLSARRFGLGQATAGLVIA</sequence>
<dbReference type="Proteomes" id="UP000017746">
    <property type="component" value="Chromosome"/>
</dbReference>
<dbReference type="InterPro" id="IPR052509">
    <property type="entry name" value="Metal_resp_DNA-bind_regulator"/>
</dbReference>
<dbReference type="InterPro" id="IPR005149">
    <property type="entry name" value="Tscrpt_reg_PadR_N"/>
</dbReference>
<evidence type="ECO:0000313" key="3">
    <source>
        <dbReference type="Proteomes" id="UP000017746"/>
    </source>
</evidence>